<gene>
    <name evidence="2" type="ORF">METUNv1_00270</name>
</gene>
<organism evidence="2 3">
    <name type="scientific">Methyloversatilis universalis (strain ATCC BAA-1314 / DSM 25237 / JCM 13912 / CCUG 52030 / FAM5)</name>
    <dbReference type="NCBI Taxonomy" id="1000565"/>
    <lineage>
        <taxon>Bacteria</taxon>
        <taxon>Pseudomonadati</taxon>
        <taxon>Pseudomonadota</taxon>
        <taxon>Betaproteobacteria</taxon>
        <taxon>Nitrosomonadales</taxon>
        <taxon>Sterolibacteriaceae</taxon>
        <taxon>Methyloversatilis</taxon>
    </lineage>
</organism>
<dbReference type="EMBL" id="AFHG01000029">
    <property type="protein sequence ID" value="EGK73099.1"/>
    <property type="molecule type" value="Genomic_DNA"/>
</dbReference>
<proteinExistence type="predicted"/>
<sequence>MSGTRDDILGRLRRQLGRTDATRAEAQARVEAVLAARQCGPRAPSDALVERFIERARAMLSTVERCPAESEVPAFCARWLAAQSLPLDLVVAPPFAHLDWAGAGLRMRVGAADGDDRVGVTGCFRAIAETGTLMLRSGVDMPPVNSLLPETHIAIVPVARIVADMEAAWADARSEWGNAGGAEGGQGWPRAVNFVSGPSRTADIEQVIVLGAHGPFRVHLLVVG</sequence>
<reference evidence="2 3" key="1">
    <citation type="journal article" date="2011" name="J. Bacteriol.">
        <title>Genome sequence of Methyloversatilis universalis FAM5T, a methylotrophic representative of the order Rhodocyclales.</title>
        <authorList>
            <person name="Kittichotirat W."/>
            <person name="Good N.M."/>
            <person name="Hall R."/>
            <person name="Bringel F."/>
            <person name="Lajus A."/>
            <person name="Medigue C."/>
            <person name="Smalley N.E."/>
            <person name="Beck D."/>
            <person name="Bumgarner R."/>
            <person name="Vuilleumier S."/>
            <person name="Kalyuzhnaya M.G."/>
        </authorList>
    </citation>
    <scope>NUCLEOTIDE SEQUENCE [LARGE SCALE GENOMIC DNA]</scope>
    <source>
        <strain evidence="3">ATCC BAA-1314 / JCM 13912 / FAM5</strain>
    </source>
</reference>
<dbReference type="PANTHER" id="PTHR43682:SF1">
    <property type="entry name" value="LACTATE UTILIZATION PROTEIN C"/>
    <property type="match status" value="1"/>
</dbReference>
<dbReference type="AlphaFoldDB" id="F5R7W6"/>
<dbReference type="OrthoDB" id="9794157at2"/>
<evidence type="ECO:0000313" key="3">
    <source>
        <dbReference type="Proteomes" id="UP000005019"/>
    </source>
</evidence>
<name>F5R7W6_METUF</name>
<evidence type="ECO:0000313" key="2">
    <source>
        <dbReference type="EMBL" id="EGK73099.1"/>
    </source>
</evidence>
<dbReference type="STRING" id="1000565.METUNv1_00270"/>
<dbReference type="InterPro" id="IPR003741">
    <property type="entry name" value="LUD_dom"/>
</dbReference>
<evidence type="ECO:0000259" key="1">
    <source>
        <dbReference type="Pfam" id="PF02589"/>
    </source>
</evidence>
<dbReference type="Gene3D" id="3.40.50.10420">
    <property type="entry name" value="NagB/RpiA/CoA transferase-like"/>
    <property type="match status" value="1"/>
</dbReference>
<dbReference type="Proteomes" id="UP000005019">
    <property type="component" value="Unassembled WGS sequence"/>
</dbReference>
<dbReference type="InterPro" id="IPR037171">
    <property type="entry name" value="NagB/RpiA_transferase-like"/>
</dbReference>
<dbReference type="RefSeq" id="WP_008058064.1">
    <property type="nucleotide sequence ID" value="NZ_AFHG01000029.1"/>
</dbReference>
<keyword evidence="3" id="KW-1185">Reference proteome</keyword>
<dbReference type="PANTHER" id="PTHR43682">
    <property type="entry name" value="LACTATE UTILIZATION PROTEIN C"/>
    <property type="match status" value="1"/>
</dbReference>
<protein>
    <recommendedName>
        <fullName evidence="1">LUD domain-containing protein</fullName>
    </recommendedName>
</protein>
<feature type="domain" description="LUD" evidence="1">
    <location>
        <begin position="117"/>
        <end position="223"/>
    </location>
</feature>
<comment type="caution">
    <text evidence="2">The sequence shown here is derived from an EMBL/GenBank/DDBJ whole genome shotgun (WGS) entry which is preliminary data.</text>
</comment>
<dbReference type="InterPro" id="IPR024185">
    <property type="entry name" value="FTHF_cligase-like_sf"/>
</dbReference>
<dbReference type="eggNOG" id="COG1556">
    <property type="taxonomic scope" value="Bacteria"/>
</dbReference>
<dbReference type="SUPFAM" id="SSF100950">
    <property type="entry name" value="NagB/RpiA/CoA transferase-like"/>
    <property type="match status" value="1"/>
</dbReference>
<dbReference type="Pfam" id="PF02589">
    <property type="entry name" value="LUD_dom"/>
    <property type="match status" value="1"/>
</dbReference>
<accession>F5R7W6</accession>